<reference evidence="2" key="1">
    <citation type="submission" date="2023-03" db="EMBL/GenBank/DDBJ databases">
        <title>Massive genome expansion in bonnet fungi (Mycena s.s.) driven by repeated elements and novel gene families across ecological guilds.</title>
        <authorList>
            <consortium name="Lawrence Berkeley National Laboratory"/>
            <person name="Harder C.B."/>
            <person name="Miyauchi S."/>
            <person name="Viragh M."/>
            <person name="Kuo A."/>
            <person name="Thoen E."/>
            <person name="Andreopoulos B."/>
            <person name="Lu D."/>
            <person name="Skrede I."/>
            <person name="Drula E."/>
            <person name="Henrissat B."/>
            <person name="Morin E."/>
            <person name="Kohler A."/>
            <person name="Barry K."/>
            <person name="LaButti K."/>
            <person name="Morin E."/>
            <person name="Salamov A."/>
            <person name="Lipzen A."/>
            <person name="Mereny Z."/>
            <person name="Hegedus B."/>
            <person name="Baldrian P."/>
            <person name="Stursova M."/>
            <person name="Weitz H."/>
            <person name="Taylor A."/>
            <person name="Grigoriev I.V."/>
            <person name="Nagy L.G."/>
            <person name="Martin F."/>
            <person name="Kauserud H."/>
        </authorList>
    </citation>
    <scope>NUCLEOTIDE SEQUENCE</scope>
    <source>
        <strain evidence="2">CBHHK067</strain>
    </source>
</reference>
<accession>A0AAD7G1B4</accession>
<gene>
    <name evidence="2" type="ORF">B0H17DRAFT_1145929</name>
</gene>
<feature type="compositionally biased region" description="Low complexity" evidence="1">
    <location>
        <begin position="16"/>
        <end position="26"/>
    </location>
</feature>
<dbReference type="Proteomes" id="UP001221757">
    <property type="component" value="Unassembled WGS sequence"/>
</dbReference>
<feature type="region of interest" description="Disordered" evidence="1">
    <location>
        <begin position="15"/>
        <end position="51"/>
    </location>
</feature>
<evidence type="ECO:0000313" key="3">
    <source>
        <dbReference type="Proteomes" id="UP001221757"/>
    </source>
</evidence>
<organism evidence="2 3">
    <name type="scientific">Mycena rosella</name>
    <name type="common">Pink bonnet</name>
    <name type="synonym">Agaricus rosellus</name>
    <dbReference type="NCBI Taxonomy" id="1033263"/>
    <lineage>
        <taxon>Eukaryota</taxon>
        <taxon>Fungi</taxon>
        <taxon>Dikarya</taxon>
        <taxon>Basidiomycota</taxon>
        <taxon>Agaricomycotina</taxon>
        <taxon>Agaricomycetes</taxon>
        <taxon>Agaricomycetidae</taxon>
        <taxon>Agaricales</taxon>
        <taxon>Marasmiineae</taxon>
        <taxon>Mycenaceae</taxon>
        <taxon>Mycena</taxon>
    </lineage>
</organism>
<dbReference type="AlphaFoldDB" id="A0AAD7G1B4"/>
<comment type="caution">
    <text evidence="2">The sequence shown here is derived from an EMBL/GenBank/DDBJ whole genome shotgun (WGS) entry which is preliminary data.</text>
</comment>
<proteinExistence type="predicted"/>
<dbReference type="EMBL" id="JARKIE010000290">
    <property type="protein sequence ID" value="KAJ7657494.1"/>
    <property type="molecule type" value="Genomic_DNA"/>
</dbReference>
<name>A0AAD7G1B4_MYCRO</name>
<keyword evidence="3" id="KW-1185">Reference proteome</keyword>
<sequence length="511" mass="56569">MSRNQVSFYWLEKRSGSSYRPTRTPSSPSPSPKSTPSARRWQKSLSHKESKRKIAPGEIHWACSLRIVAKRSASEILFKAADAALISKPPTELDPASIFFLDKLRRYGGAINEGELRKPGKLWMGAARCPGTPVMHPPQDRCRDSNIGPGYPRSSVSFPYLASLKPGQRSKHLTQITSRGLFAVSRPPWICMLMTPRKFWNDAYDNVAKRVDNLPIARSVVKAALGLQLKSLLFGARLAAEILTDLANVRRLEIALGMRIELIGKLDEFLRTYTEKNPLAAALKPTTAKALKSLWALKADLSHATVGTVMQELDELGRDFQDSCTAIMLPYKLQIPRLTPATHSRMNPQPSDRVGFRAQLYRSRSTSRATTEFERGGRMEMRRGGVTVRGSWRGGSEAGGVAGFRCEDERRRGAGLRARRGETGTSTCGRRGVQHGGAVWGGGCGGVQLRGEACTMARRCGHCFVCRSCGRVVEFEQRGGDEAHRWLLSRLAQGEHSDEIQQGGPFQVPWL</sequence>
<protein>
    <submittedName>
        <fullName evidence="2">Uncharacterized protein</fullName>
    </submittedName>
</protein>
<evidence type="ECO:0000313" key="2">
    <source>
        <dbReference type="EMBL" id="KAJ7657494.1"/>
    </source>
</evidence>
<evidence type="ECO:0000256" key="1">
    <source>
        <dbReference type="SAM" id="MobiDB-lite"/>
    </source>
</evidence>